<organism evidence="1 2">
    <name type="scientific">Thelephora ganbajun</name>
    <name type="common">Ganba fungus</name>
    <dbReference type="NCBI Taxonomy" id="370292"/>
    <lineage>
        <taxon>Eukaryota</taxon>
        <taxon>Fungi</taxon>
        <taxon>Dikarya</taxon>
        <taxon>Basidiomycota</taxon>
        <taxon>Agaricomycotina</taxon>
        <taxon>Agaricomycetes</taxon>
        <taxon>Thelephorales</taxon>
        <taxon>Thelephoraceae</taxon>
        <taxon>Thelephora</taxon>
    </lineage>
</organism>
<dbReference type="EMBL" id="MU118093">
    <property type="protein sequence ID" value="KAF9645359.1"/>
    <property type="molecule type" value="Genomic_DNA"/>
</dbReference>
<protein>
    <submittedName>
        <fullName evidence="1">Metallo-dependent phosphatase</fullName>
    </submittedName>
</protein>
<accession>A0ACB6Z748</accession>
<dbReference type="Proteomes" id="UP000886501">
    <property type="component" value="Unassembled WGS sequence"/>
</dbReference>
<gene>
    <name evidence="1" type="ORF">BDM02DRAFT_586097</name>
</gene>
<reference evidence="1" key="1">
    <citation type="submission" date="2019-10" db="EMBL/GenBank/DDBJ databases">
        <authorList>
            <consortium name="DOE Joint Genome Institute"/>
            <person name="Kuo A."/>
            <person name="Miyauchi S."/>
            <person name="Kiss E."/>
            <person name="Drula E."/>
            <person name="Kohler A."/>
            <person name="Sanchez-Garcia M."/>
            <person name="Andreopoulos B."/>
            <person name="Barry K.W."/>
            <person name="Bonito G."/>
            <person name="Buee M."/>
            <person name="Carver A."/>
            <person name="Chen C."/>
            <person name="Cichocki N."/>
            <person name="Clum A."/>
            <person name="Culley D."/>
            <person name="Crous P.W."/>
            <person name="Fauchery L."/>
            <person name="Girlanda M."/>
            <person name="Hayes R."/>
            <person name="Keri Z."/>
            <person name="Labutti K."/>
            <person name="Lipzen A."/>
            <person name="Lombard V."/>
            <person name="Magnuson J."/>
            <person name="Maillard F."/>
            <person name="Morin E."/>
            <person name="Murat C."/>
            <person name="Nolan M."/>
            <person name="Ohm R."/>
            <person name="Pangilinan J."/>
            <person name="Pereira M."/>
            <person name="Perotto S."/>
            <person name="Peter M."/>
            <person name="Riley R."/>
            <person name="Sitrit Y."/>
            <person name="Stielow B."/>
            <person name="Szollosi G."/>
            <person name="Zifcakova L."/>
            <person name="Stursova M."/>
            <person name="Spatafora J.W."/>
            <person name="Tedersoo L."/>
            <person name="Vaario L.-M."/>
            <person name="Yamada A."/>
            <person name="Yan M."/>
            <person name="Wang P."/>
            <person name="Xu J."/>
            <person name="Bruns T."/>
            <person name="Baldrian P."/>
            <person name="Vilgalys R."/>
            <person name="Henrissat B."/>
            <person name="Grigoriev I.V."/>
            <person name="Hibbett D."/>
            <person name="Nagy L.G."/>
            <person name="Martin F.M."/>
        </authorList>
    </citation>
    <scope>NUCLEOTIDE SEQUENCE</scope>
    <source>
        <strain evidence="1">P2</strain>
    </source>
</reference>
<sequence length="674" mass="75433">MGFSAHRLYKVARTTCAPFTAVFGFSILLTIVFVLYQPTRGPGDLQKLGWQSWATVSSQHATDGKGAIDNTTAQGNDNGSNNVPQGTDWWNVEIPEPEIESSSLPLDVWDPLMPHDTGLTEIAIEKCYIDPEFVRGMCIPTTVTQDDAIKGKWVRVGPDLNRETSMTYLHIYYRRTRRLDVPLITELKLLPEGEEPKPMSDAWHKVSKSTATGARGLPPQFLWYKAEKTALEMTDAERKNDLITELDVMYGEDIPWYGFEKLSPPTTPEIKNKRQSVYVTFRRGVKRPPRAGPLHFSRDGRFRILQVADLHFSVSEGACRDTILSPCEASDNLTSTLLAKVLDAERPDLIVFTGDQLNGQGTSWDAKSVLAKFAKVVTKRKIPWAAVFGNHDEEDGDAKMDQLRYMQGLPYSLIQTGPTDIHGVGNYILKVKSADASKTHLLTLYFLDSGAYATGVLDWFGLFHGTEYDWIRQSQINWFLQESASIDPIERPFTPDGTKDLSPIWKRQGVDQITPNTRRLAKPNALMFFHIPLQESYSNADTDLTTGKPLDVGISGLEGKGSAKGNDGFFEKGLMNALESNHRARGVYREVKVIANGHSHITENCRRIKGIWMCFGGGGSYSGYGKLGFDRRFRIFDISDYGETIRTYKRTEHDEIIDKMSLAGDGAPGPWEGI</sequence>
<keyword evidence="2" id="KW-1185">Reference proteome</keyword>
<name>A0ACB6Z748_THEGA</name>
<comment type="caution">
    <text evidence="1">The sequence shown here is derived from an EMBL/GenBank/DDBJ whole genome shotgun (WGS) entry which is preliminary data.</text>
</comment>
<evidence type="ECO:0000313" key="2">
    <source>
        <dbReference type="Proteomes" id="UP000886501"/>
    </source>
</evidence>
<evidence type="ECO:0000313" key="1">
    <source>
        <dbReference type="EMBL" id="KAF9645359.1"/>
    </source>
</evidence>
<reference evidence="1" key="2">
    <citation type="journal article" date="2020" name="Nat. Commun.">
        <title>Large-scale genome sequencing of mycorrhizal fungi provides insights into the early evolution of symbiotic traits.</title>
        <authorList>
            <person name="Miyauchi S."/>
            <person name="Kiss E."/>
            <person name="Kuo A."/>
            <person name="Drula E."/>
            <person name="Kohler A."/>
            <person name="Sanchez-Garcia M."/>
            <person name="Morin E."/>
            <person name="Andreopoulos B."/>
            <person name="Barry K.W."/>
            <person name="Bonito G."/>
            <person name="Buee M."/>
            <person name="Carver A."/>
            <person name="Chen C."/>
            <person name="Cichocki N."/>
            <person name="Clum A."/>
            <person name="Culley D."/>
            <person name="Crous P.W."/>
            <person name="Fauchery L."/>
            <person name="Girlanda M."/>
            <person name="Hayes R.D."/>
            <person name="Keri Z."/>
            <person name="LaButti K."/>
            <person name="Lipzen A."/>
            <person name="Lombard V."/>
            <person name="Magnuson J."/>
            <person name="Maillard F."/>
            <person name="Murat C."/>
            <person name="Nolan M."/>
            <person name="Ohm R.A."/>
            <person name="Pangilinan J."/>
            <person name="Pereira M.F."/>
            <person name="Perotto S."/>
            <person name="Peter M."/>
            <person name="Pfister S."/>
            <person name="Riley R."/>
            <person name="Sitrit Y."/>
            <person name="Stielow J.B."/>
            <person name="Szollosi G."/>
            <person name="Zifcakova L."/>
            <person name="Stursova M."/>
            <person name="Spatafora J.W."/>
            <person name="Tedersoo L."/>
            <person name="Vaario L.M."/>
            <person name="Yamada A."/>
            <person name="Yan M."/>
            <person name="Wang P."/>
            <person name="Xu J."/>
            <person name="Bruns T."/>
            <person name="Baldrian P."/>
            <person name="Vilgalys R."/>
            <person name="Dunand C."/>
            <person name="Henrissat B."/>
            <person name="Grigoriev I.V."/>
            <person name="Hibbett D."/>
            <person name="Nagy L.G."/>
            <person name="Martin F.M."/>
        </authorList>
    </citation>
    <scope>NUCLEOTIDE SEQUENCE</scope>
    <source>
        <strain evidence="1">P2</strain>
    </source>
</reference>
<proteinExistence type="predicted"/>